<accession>A0A1I0S2P8</accession>
<keyword evidence="1" id="KW-1133">Transmembrane helix</keyword>
<feature type="transmembrane region" description="Helical" evidence="1">
    <location>
        <begin position="133"/>
        <end position="154"/>
    </location>
</feature>
<sequence>MENIFLIIFDVFNFGLLVFLWQFTIRNYKTLPQTIPIHFDFDGKADNFGTKKYSFLTPVLLTIFYTVFAFVVRAPEYANYPVKITEDNMHAQFLIMEIFIRWLYALIALIFLNSQDYMFRYSFDENAKPRVPMTTAILTLFGSLIILFIFVGLFK</sequence>
<feature type="transmembrane region" description="Helical" evidence="1">
    <location>
        <begin position="53"/>
        <end position="72"/>
    </location>
</feature>
<feature type="transmembrane region" description="Helical" evidence="1">
    <location>
        <begin position="92"/>
        <end position="112"/>
    </location>
</feature>
<reference evidence="4" key="1">
    <citation type="submission" date="2016-10" db="EMBL/GenBank/DDBJ databases">
        <authorList>
            <person name="Varghese N."/>
            <person name="Submissions S."/>
        </authorList>
    </citation>
    <scope>NUCLEOTIDE SEQUENCE [LARGE SCALE GENOMIC DNA]</scope>
    <source>
        <strain evidence="4">DSM 17724</strain>
    </source>
</reference>
<feature type="domain" description="DUF1648" evidence="2">
    <location>
        <begin position="16"/>
        <end position="61"/>
    </location>
</feature>
<evidence type="ECO:0000313" key="4">
    <source>
        <dbReference type="Proteomes" id="UP000199469"/>
    </source>
</evidence>
<dbReference type="InterPro" id="IPR012867">
    <property type="entry name" value="DUF1648"/>
</dbReference>
<dbReference type="STRING" id="356305.SAMN05421841_3921"/>
<keyword evidence="1" id="KW-0812">Transmembrane</keyword>
<evidence type="ECO:0000256" key="1">
    <source>
        <dbReference type="SAM" id="Phobius"/>
    </source>
</evidence>
<gene>
    <name evidence="3" type="ORF">SAMN05421841_3921</name>
</gene>
<keyword evidence="1" id="KW-0472">Membrane</keyword>
<dbReference type="AlphaFoldDB" id="A0A1I0S2P8"/>
<dbReference type="RefSeq" id="WP_089795658.1">
    <property type="nucleotide sequence ID" value="NZ_FOIU01000004.1"/>
</dbReference>
<dbReference type="Proteomes" id="UP000199469">
    <property type="component" value="Unassembled WGS sequence"/>
</dbReference>
<evidence type="ECO:0000313" key="3">
    <source>
        <dbReference type="EMBL" id="SEW48865.1"/>
    </source>
</evidence>
<proteinExistence type="predicted"/>
<organism evidence="3 4">
    <name type="scientific">Chryseobacterium wanjuense</name>
    <dbReference type="NCBI Taxonomy" id="356305"/>
    <lineage>
        <taxon>Bacteria</taxon>
        <taxon>Pseudomonadati</taxon>
        <taxon>Bacteroidota</taxon>
        <taxon>Flavobacteriia</taxon>
        <taxon>Flavobacteriales</taxon>
        <taxon>Weeksellaceae</taxon>
        <taxon>Chryseobacterium group</taxon>
        <taxon>Chryseobacterium</taxon>
    </lineage>
</organism>
<evidence type="ECO:0000259" key="2">
    <source>
        <dbReference type="Pfam" id="PF07853"/>
    </source>
</evidence>
<protein>
    <recommendedName>
        <fullName evidence="2">DUF1648 domain-containing protein</fullName>
    </recommendedName>
</protein>
<dbReference type="Pfam" id="PF07853">
    <property type="entry name" value="DUF1648"/>
    <property type="match status" value="1"/>
</dbReference>
<feature type="transmembrane region" description="Helical" evidence="1">
    <location>
        <begin position="6"/>
        <end position="25"/>
    </location>
</feature>
<keyword evidence="4" id="KW-1185">Reference proteome</keyword>
<dbReference type="EMBL" id="FOIU01000004">
    <property type="protein sequence ID" value="SEW48865.1"/>
    <property type="molecule type" value="Genomic_DNA"/>
</dbReference>
<dbReference type="OrthoDB" id="9808690at2"/>
<name>A0A1I0S2P8_9FLAO</name>